<dbReference type="RefSeq" id="WP_277860531.1">
    <property type="nucleotide sequence ID" value="NZ_JARRAG010000002.1"/>
</dbReference>
<keyword evidence="1" id="KW-1133">Transmembrane helix</keyword>
<evidence type="ECO:0008006" key="4">
    <source>
        <dbReference type="Google" id="ProtNLM"/>
    </source>
</evidence>
<sequence length="488" mass="52974">MVLGNDGMTAIAWRRTAWVLGCCAAALAAWAWFATRIAPGLFATAYAGEGSSPLDRALRLFGGPRPLKDVLGLWEVATPAVAAALIVHAALVLAIGRWGRRDGAASPRDARLDRATSAVLIVVSLAFLPATVLCGAVQDYYLYQQIWGEVLRGHDPWYLVVGSPMGSYSLNAYGPLYNLLALPTLWNPLGPKLIFAAAYWFFVAWLILGLGRRRGLPAWAGLGLALWFASPFAWVEIAYFGHFDVLVGLLCIAAAEARVQDRWASSAVWLTSGVLLKFFPGVLAPFLALDRGRIRWGYLAAAAGLPLAGMATACAIWGASVFRPITLAVNRESAALSIFRVLRGSYTPIGRDALFFTPDEYATPLLLLALFGAWRWTRRTGFGTLASCVLAVATTLLLYKVGFPQYYMVLFLLAPYWFVRDYATLTHRGWLAAAYAAGFALVAWFDVRIARESVHIMVDWVGLPMFVLMLAFIAAIAAAGPREGGGES</sequence>
<feature type="transmembrane region" description="Helical" evidence="1">
    <location>
        <begin position="218"/>
        <end position="240"/>
    </location>
</feature>
<evidence type="ECO:0000256" key="1">
    <source>
        <dbReference type="SAM" id="Phobius"/>
    </source>
</evidence>
<reference evidence="2 3" key="1">
    <citation type="submission" date="2023-03" db="EMBL/GenBank/DDBJ databases">
        <title>Paludisphaera mucosa sp. nov. a novel planctomycete from northern fen.</title>
        <authorList>
            <person name="Ivanova A."/>
        </authorList>
    </citation>
    <scope>NUCLEOTIDE SEQUENCE [LARGE SCALE GENOMIC DNA]</scope>
    <source>
        <strain evidence="2 3">Pla2</strain>
    </source>
</reference>
<keyword evidence="1" id="KW-0812">Transmembrane</keyword>
<feature type="transmembrane region" description="Helical" evidence="1">
    <location>
        <begin position="117"/>
        <end position="138"/>
    </location>
</feature>
<gene>
    <name evidence="2" type="ORF">PZE19_10320</name>
</gene>
<organism evidence="2 3">
    <name type="scientific">Paludisphaera mucosa</name>
    <dbReference type="NCBI Taxonomy" id="3030827"/>
    <lineage>
        <taxon>Bacteria</taxon>
        <taxon>Pseudomonadati</taxon>
        <taxon>Planctomycetota</taxon>
        <taxon>Planctomycetia</taxon>
        <taxon>Isosphaerales</taxon>
        <taxon>Isosphaeraceae</taxon>
        <taxon>Paludisphaera</taxon>
    </lineage>
</organism>
<feature type="transmembrane region" description="Helical" evidence="1">
    <location>
        <begin position="71"/>
        <end position="96"/>
    </location>
</feature>
<feature type="transmembrane region" description="Helical" evidence="1">
    <location>
        <begin position="427"/>
        <end position="445"/>
    </location>
</feature>
<protein>
    <recommendedName>
        <fullName evidence="4">DUF2029 domain-containing protein</fullName>
    </recommendedName>
</protein>
<feature type="transmembrane region" description="Helical" evidence="1">
    <location>
        <begin position="457"/>
        <end position="479"/>
    </location>
</feature>
<evidence type="ECO:0000313" key="3">
    <source>
        <dbReference type="Proteomes" id="UP001216907"/>
    </source>
</evidence>
<accession>A0ABT6F9A6</accession>
<dbReference type="Proteomes" id="UP001216907">
    <property type="component" value="Unassembled WGS sequence"/>
</dbReference>
<dbReference type="EMBL" id="JARRAG010000002">
    <property type="protein sequence ID" value="MDG3004170.1"/>
    <property type="molecule type" value="Genomic_DNA"/>
</dbReference>
<feature type="transmembrane region" description="Helical" evidence="1">
    <location>
        <begin position="384"/>
        <end position="407"/>
    </location>
</feature>
<proteinExistence type="predicted"/>
<feature type="transmembrane region" description="Helical" evidence="1">
    <location>
        <begin position="296"/>
        <end position="319"/>
    </location>
</feature>
<evidence type="ECO:0000313" key="2">
    <source>
        <dbReference type="EMBL" id="MDG3004170.1"/>
    </source>
</evidence>
<name>A0ABT6F9A6_9BACT</name>
<feature type="transmembrane region" description="Helical" evidence="1">
    <location>
        <begin position="193"/>
        <end position="211"/>
    </location>
</feature>
<comment type="caution">
    <text evidence="2">The sequence shown here is derived from an EMBL/GenBank/DDBJ whole genome shotgun (WGS) entry which is preliminary data.</text>
</comment>
<keyword evidence="1" id="KW-0472">Membrane</keyword>
<keyword evidence="3" id="KW-1185">Reference proteome</keyword>
<feature type="transmembrane region" description="Helical" evidence="1">
    <location>
        <begin position="267"/>
        <end position="289"/>
    </location>
</feature>
<feature type="transmembrane region" description="Helical" evidence="1">
    <location>
        <begin position="361"/>
        <end position="377"/>
    </location>
</feature>